<name>A0AAD9G6I5_BABDI</name>
<accession>A0AAD9G6I5</accession>
<comment type="caution">
    <text evidence="3">The sequence shown here is derived from an EMBL/GenBank/DDBJ whole genome shotgun (WGS) entry which is preliminary data.</text>
</comment>
<keyword evidence="2" id="KW-1133">Transmembrane helix</keyword>
<reference evidence="3" key="1">
    <citation type="journal article" date="2014" name="Nucleic Acids Res.">
        <title>The evolutionary dynamics of variant antigen genes in Babesia reveal a history of genomic innovation underlying host-parasite interaction.</title>
        <authorList>
            <person name="Jackson A.P."/>
            <person name="Otto T.D."/>
            <person name="Darby A."/>
            <person name="Ramaprasad A."/>
            <person name="Xia D."/>
            <person name="Echaide I.E."/>
            <person name="Farber M."/>
            <person name="Gahlot S."/>
            <person name="Gamble J."/>
            <person name="Gupta D."/>
            <person name="Gupta Y."/>
            <person name="Jackson L."/>
            <person name="Malandrin L."/>
            <person name="Malas T.B."/>
            <person name="Moussa E."/>
            <person name="Nair M."/>
            <person name="Reid A.J."/>
            <person name="Sanders M."/>
            <person name="Sharma J."/>
            <person name="Tracey A."/>
            <person name="Quail M.A."/>
            <person name="Weir W."/>
            <person name="Wastling J.M."/>
            <person name="Hall N."/>
            <person name="Willadsen P."/>
            <person name="Lingelbach K."/>
            <person name="Shiels B."/>
            <person name="Tait A."/>
            <person name="Berriman M."/>
            <person name="Allred D.R."/>
            <person name="Pain A."/>
        </authorList>
    </citation>
    <scope>NUCLEOTIDE SEQUENCE</scope>
    <source>
        <strain evidence="3">1802A</strain>
    </source>
</reference>
<sequence>MRLSIRHAPNARNKLHGKQKPKKSEVDDTQYRTYNIDDYIKIVSDTPPKDAVSHLEVNPAALLNTIANSANFVLDQVSDFTSGAFPTTNNAGRMNPYISSLHQQINAIKNPVQTPLPNANMLQAQNPQLTVHQPAVQPVQGAVMAPVVQPAVVAPTVATVQPQVVAPGVMAVQPQVAAASVPMVRMEERSNQVAQNINDTLASTYVTPHIPERLLPRSNYMFVMSIVAIVMLIMLFVVGCIYRIRQRRKKNHKS</sequence>
<feature type="transmembrane region" description="Helical" evidence="2">
    <location>
        <begin position="220"/>
        <end position="244"/>
    </location>
</feature>
<evidence type="ECO:0000256" key="1">
    <source>
        <dbReference type="SAM" id="MobiDB-lite"/>
    </source>
</evidence>
<proteinExistence type="predicted"/>
<evidence type="ECO:0000313" key="3">
    <source>
        <dbReference type="EMBL" id="KAK1932779.1"/>
    </source>
</evidence>
<evidence type="ECO:0000313" key="4">
    <source>
        <dbReference type="Proteomes" id="UP001195914"/>
    </source>
</evidence>
<dbReference type="EMBL" id="JAHBMH010000073">
    <property type="protein sequence ID" value="KAK1932779.1"/>
    <property type="molecule type" value="Genomic_DNA"/>
</dbReference>
<keyword evidence="2" id="KW-0472">Membrane</keyword>
<feature type="region of interest" description="Disordered" evidence="1">
    <location>
        <begin position="1"/>
        <end position="26"/>
    </location>
</feature>
<organism evidence="3 4">
    <name type="scientific">Babesia divergens</name>
    <dbReference type="NCBI Taxonomy" id="32595"/>
    <lineage>
        <taxon>Eukaryota</taxon>
        <taxon>Sar</taxon>
        <taxon>Alveolata</taxon>
        <taxon>Apicomplexa</taxon>
        <taxon>Aconoidasida</taxon>
        <taxon>Piroplasmida</taxon>
        <taxon>Babesiidae</taxon>
        <taxon>Babesia</taxon>
    </lineage>
</organism>
<reference evidence="3" key="2">
    <citation type="submission" date="2021-05" db="EMBL/GenBank/DDBJ databases">
        <authorList>
            <person name="Pain A."/>
        </authorList>
    </citation>
    <scope>NUCLEOTIDE SEQUENCE</scope>
    <source>
        <strain evidence="3">1802A</strain>
    </source>
</reference>
<keyword evidence="2" id="KW-0812">Transmembrane</keyword>
<evidence type="ECO:0000256" key="2">
    <source>
        <dbReference type="SAM" id="Phobius"/>
    </source>
</evidence>
<gene>
    <name evidence="3" type="ORF">X943_000764</name>
</gene>
<dbReference type="AlphaFoldDB" id="A0AAD9G6I5"/>
<protein>
    <submittedName>
        <fullName evidence="3">Uncharacterized protein</fullName>
    </submittedName>
</protein>
<dbReference type="Proteomes" id="UP001195914">
    <property type="component" value="Unassembled WGS sequence"/>
</dbReference>
<keyword evidence="4" id="KW-1185">Reference proteome</keyword>